<dbReference type="AlphaFoldDB" id="A0A4R3LRF3"/>
<evidence type="ECO:0000313" key="6">
    <source>
        <dbReference type="EMBL" id="TCT01105.1"/>
    </source>
</evidence>
<dbReference type="GO" id="GO:0008202">
    <property type="term" value="P:steroid metabolic process"/>
    <property type="evidence" value="ECO:0007669"/>
    <property type="project" value="UniProtKB-ARBA"/>
</dbReference>
<dbReference type="Pfam" id="PF00890">
    <property type="entry name" value="FAD_binding_2"/>
    <property type="match status" value="2"/>
</dbReference>
<organism evidence="6 7">
    <name type="scientific">Aquabacter spiritensis</name>
    <dbReference type="NCBI Taxonomy" id="933073"/>
    <lineage>
        <taxon>Bacteria</taxon>
        <taxon>Pseudomonadati</taxon>
        <taxon>Pseudomonadota</taxon>
        <taxon>Alphaproteobacteria</taxon>
        <taxon>Hyphomicrobiales</taxon>
        <taxon>Xanthobacteraceae</taxon>
        <taxon>Aquabacter</taxon>
    </lineage>
</organism>
<dbReference type="PANTHER" id="PTHR43400:SF10">
    <property type="entry name" value="3-OXOSTEROID 1-DEHYDROGENASE"/>
    <property type="match status" value="1"/>
</dbReference>
<dbReference type="Proteomes" id="UP000294664">
    <property type="component" value="Unassembled WGS sequence"/>
</dbReference>
<dbReference type="InterPro" id="IPR050315">
    <property type="entry name" value="FAD-oxidoreductase_2"/>
</dbReference>
<evidence type="ECO:0000256" key="1">
    <source>
        <dbReference type="ARBA" id="ARBA00001974"/>
    </source>
</evidence>
<feature type="domain" description="FAD-dependent oxidoreductase 2 FAD-binding" evidence="5">
    <location>
        <begin position="18"/>
        <end position="248"/>
    </location>
</feature>
<dbReference type="Gene3D" id="3.50.50.60">
    <property type="entry name" value="FAD/NAD(P)-binding domain"/>
    <property type="match status" value="1"/>
</dbReference>
<proteinExistence type="predicted"/>
<dbReference type="InterPro" id="IPR003953">
    <property type="entry name" value="FAD-dep_OxRdtase_2_FAD-bd"/>
</dbReference>
<feature type="domain" description="FAD-dependent oxidoreductase 2 FAD-binding" evidence="5">
    <location>
        <begin position="309"/>
        <end position="474"/>
    </location>
</feature>
<evidence type="ECO:0000256" key="4">
    <source>
        <dbReference type="ARBA" id="ARBA00023002"/>
    </source>
</evidence>
<name>A0A4R3LRF3_9HYPH</name>
<keyword evidence="3" id="KW-0274">FAD</keyword>
<evidence type="ECO:0000256" key="3">
    <source>
        <dbReference type="ARBA" id="ARBA00022827"/>
    </source>
</evidence>
<dbReference type="Gene3D" id="3.90.700.10">
    <property type="entry name" value="Succinate dehydrogenase/fumarate reductase flavoprotein, catalytic domain"/>
    <property type="match status" value="1"/>
</dbReference>
<dbReference type="EMBL" id="SMAI01000019">
    <property type="protein sequence ID" value="TCT01105.1"/>
    <property type="molecule type" value="Genomic_DNA"/>
</dbReference>
<sequence>MTTMATPAGAPPETIETDLLVVGAGASGLAAASEAARLGLRTILLEKADGTGGMMNWCVGTVTAVNTPHQIAAGIADSVEAHFEDLGHHAGGLAPRDNLRLRRILVDHTTEMVDWLTRLGIVFTGPMPDPPHRAPRMLNVVPSSAAFAYHLERACRRQGVEIRLGTRIERLVTENGRVVGADADTGGTVRRFVARHGVILATGDFSAAADFKRTFSSPAMAEVDGVAPTSTGDGHRMAIALGAEVLNGDIIRGPILRFVPPTRRNLIQRLPPLRPVAHLIAWATRTLPQVVLRPFLMKFLTTVLGPSPALFKEGAVLVNRAGRRFTDELSSPAKAFADQPGKDAYIVFDQHLATKFSGWPYFVSTAPGIAYAYVDDYRRCRPDIFAEAPDLAGLAERLGMPATALAETIAAHNAALGAARPQIRTGPFYALGPVRTYVVFTEGGLRIDETFAVIGADGVRIPGLYAVGSVGQGGLLLEGHGHHLDWAFISGRLCARHIAAQRTAAAADR</sequence>
<comment type="cofactor">
    <cofactor evidence="1">
        <name>FAD</name>
        <dbReference type="ChEBI" id="CHEBI:57692"/>
    </cofactor>
</comment>
<dbReference type="PANTHER" id="PTHR43400">
    <property type="entry name" value="FUMARATE REDUCTASE"/>
    <property type="match status" value="1"/>
</dbReference>
<dbReference type="InterPro" id="IPR027477">
    <property type="entry name" value="Succ_DH/fumarate_Rdtase_cat_sf"/>
</dbReference>
<accession>A0A4R3LRF3</accession>
<reference evidence="6 7" key="1">
    <citation type="submission" date="2019-03" db="EMBL/GenBank/DDBJ databases">
        <title>Genomic Encyclopedia of Type Strains, Phase IV (KMG-IV): sequencing the most valuable type-strain genomes for metagenomic binning, comparative biology and taxonomic classification.</title>
        <authorList>
            <person name="Goeker M."/>
        </authorList>
    </citation>
    <scope>NUCLEOTIDE SEQUENCE [LARGE SCALE GENOMIC DNA]</scope>
    <source>
        <strain evidence="6 7">DSM 9035</strain>
    </source>
</reference>
<gene>
    <name evidence="6" type="ORF">EDC64_11975</name>
</gene>
<comment type="caution">
    <text evidence="6">The sequence shown here is derived from an EMBL/GenBank/DDBJ whole genome shotgun (WGS) entry which is preliminary data.</text>
</comment>
<keyword evidence="4" id="KW-0560">Oxidoreductase</keyword>
<evidence type="ECO:0000313" key="7">
    <source>
        <dbReference type="Proteomes" id="UP000294664"/>
    </source>
</evidence>
<dbReference type="SUPFAM" id="SSF51905">
    <property type="entry name" value="FAD/NAD(P)-binding domain"/>
    <property type="match status" value="1"/>
</dbReference>
<evidence type="ECO:0000256" key="2">
    <source>
        <dbReference type="ARBA" id="ARBA00022630"/>
    </source>
</evidence>
<dbReference type="InterPro" id="IPR036188">
    <property type="entry name" value="FAD/NAD-bd_sf"/>
</dbReference>
<keyword evidence="7" id="KW-1185">Reference proteome</keyword>
<dbReference type="RefSeq" id="WP_245504834.1">
    <property type="nucleotide sequence ID" value="NZ_SMAI01000019.1"/>
</dbReference>
<dbReference type="SUPFAM" id="SSF56425">
    <property type="entry name" value="Succinate dehydrogenase/fumarate reductase flavoprotein, catalytic domain"/>
    <property type="match status" value="1"/>
</dbReference>
<keyword evidence="2" id="KW-0285">Flavoprotein</keyword>
<protein>
    <submittedName>
        <fullName evidence="6">Fumarate reductase flavoprotein subunit</fullName>
    </submittedName>
</protein>
<dbReference type="PRINTS" id="PR00411">
    <property type="entry name" value="PNDRDTASEI"/>
</dbReference>
<evidence type="ECO:0000259" key="5">
    <source>
        <dbReference type="Pfam" id="PF00890"/>
    </source>
</evidence>
<dbReference type="GO" id="GO:0016491">
    <property type="term" value="F:oxidoreductase activity"/>
    <property type="evidence" value="ECO:0007669"/>
    <property type="project" value="UniProtKB-KW"/>
</dbReference>